<keyword evidence="8" id="KW-0539">Nucleus</keyword>
<dbReference type="GO" id="GO:0000439">
    <property type="term" value="C:transcription factor TFIIH core complex"/>
    <property type="evidence" value="ECO:0007669"/>
    <property type="project" value="InterPro"/>
</dbReference>
<feature type="compositionally biased region" description="Low complexity" evidence="11">
    <location>
        <begin position="332"/>
        <end position="343"/>
    </location>
</feature>
<evidence type="ECO:0000313" key="14">
    <source>
        <dbReference type="Proteomes" id="UP000092460"/>
    </source>
</evidence>
<comment type="similarity">
    <text evidence="2">Belongs to the TFB1 family.</text>
</comment>
<evidence type="ECO:0000256" key="4">
    <source>
        <dbReference type="ARBA" id="ARBA00022763"/>
    </source>
</evidence>
<keyword evidence="7" id="KW-0234">DNA repair</keyword>
<dbReference type="PANTHER" id="PTHR12856">
    <property type="entry name" value="TRANSCRIPTION INITIATION FACTOR IIH-RELATED"/>
    <property type="match status" value="1"/>
</dbReference>
<dbReference type="Pfam" id="PF08567">
    <property type="entry name" value="PH_TFIIH"/>
    <property type="match status" value="1"/>
</dbReference>
<dbReference type="CDD" id="cd13229">
    <property type="entry name" value="PH_TFIIH"/>
    <property type="match status" value="1"/>
</dbReference>
<comment type="subcellular location">
    <subcellularLocation>
        <location evidence="1">Nucleus</location>
    </subcellularLocation>
</comment>
<dbReference type="SUPFAM" id="SSF50729">
    <property type="entry name" value="PH domain-like"/>
    <property type="match status" value="1"/>
</dbReference>
<evidence type="ECO:0000256" key="8">
    <source>
        <dbReference type="ARBA" id="ARBA00023242"/>
    </source>
</evidence>
<sequence>MTTSSEDVMLQVSEVRYKKGDGTLYVMNARLAWMAENRDTVAVSHRFADIKTQKISPEGKPKVQLQVVLHDGNTSTFHFVNRDGQQAMLADRDKVKELLQQLLPNFKRKVDKELEEKNRILSENPHLLQLYKDLVTTQVITSEEFWNTHAKEHALKKVNKKQNIVYRHVYLGVSGAFLADIKPQTDGCNGLKYNLTDDIIHCIFKTYPAVKRKHQENVPAKMTEAAFWTKFFQSHYFHRDRITAGTKDIFAECGKIDDQTLKAAVQQGAGDPLLDLKQFEDVPLEEGFCSVSGDRTAVNSGNIVHQNMIKRFNQHSIMVLKTCTDVNAANAKPTSSGGSTGNKSTKEKDGSAEKTRHKDNLQNGDMNGDCTENPAKKQRIIEKIHYDDLGDPLLDTETANSNALNDAKKPQQINLAKVERYLYGPMPTTNYDMYEDPRRMEDIQYRLIQSTENWNQRVPHKILVSSTAAVNALGELSPGGALMRGFQEQSGAQLVPQEFEKDLRNLYLALSELLKHFWRCFPPTTQELEAKALHMHEALQRFKMAKLKPFEDRALQKLSPLGGTLTQHLNRLLQAANSKFATWQERRMRQHK</sequence>
<dbReference type="GO" id="GO:0006289">
    <property type="term" value="P:nucleotide-excision repair"/>
    <property type="evidence" value="ECO:0007669"/>
    <property type="project" value="InterPro"/>
</dbReference>
<evidence type="ECO:0000256" key="5">
    <source>
        <dbReference type="ARBA" id="ARBA00023015"/>
    </source>
</evidence>
<feature type="region of interest" description="Disordered" evidence="11">
    <location>
        <begin position="330"/>
        <end position="369"/>
    </location>
</feature>
<dbReference type="Gene3D" id="2.30.29.30">
    <property type="entry name" value="Pleckstrin-homology domain (PH domain)/Phosphotyrosine-binding domain (PTB)"/>
    <property type="match status" value="1"/>
</dbReference>
<evidence type="ECO:0000256" key="7">
    <source>
        <dbReference type="ARBA" id="ARBA00023204"/>
    </source>
</evidence>
<feature type="domain" description="BSD" evidence="12">
    <location>
        <begin position="187"/>
        <end position="239"/>
    </location>
</feature>
<keyword evidence="3" id="KW-0677">Repeat</keyword>
<dbReference type="FunFam" id="2.30.29.30:FF:000115">
    <property type="entry name" value="General transcription factor IIH subunit 1"/>
    <property type="match status" value="1"/>
</dbReference>
<accession>A0A1B0C799</accession>
<dbReference type="SUPFAM" id="SSF140383">
    <property type="entry name" value="BSD domain-like"/>
    <property type="match status" value="2"/>
</dbReference>
<dbReference type="STRING" id="67801.A0A1B0C799"/>
<dbReference type="InterPro" id="IPR013876">
    <property type="entry name" value="TFIIH_BTF_p62_N"/>
</dbReference>
<dbReference type="PROSITE" id="PS50858">
    <property type="entry name" value="BSD"/>
    <property type="match status" value="2"/>
</dbReference>
<dbReference type="VEuPathDB" id="VectorBase:GPPI051119"/>
<evidence type="ECO:0000256" key="3">
    <source>
        <dbReference type="ARBA" id="ARBA00022737"/>
    </source>
</evidence>
<evidence type="ECO:0000256" key="2">
    <source>
        <dbReference type="ARBA" id="ARBA00009448"/>
    </source>
</evidence>
<keyword evidence="4" id="KW-0227">DNA damage</keyword>
<protein>
    <recommendedName>
        <fullName evidence="10">General transcription factor IIH subunit 1</fullName>
    </recommendedName>
</protein>
<evidence type="ECO:0000256" key="6">
    <source>
        <dbReference type="ARBA" id="ARBA00023163"/>
    </source>
</evidence>
<dbReference type="InterPro" id="IPR027079">
    <property type="entry name" value="Tfb1/GTF2H1"/>
</dbReference>
<dbReference type="EMBL" id="JXJN01027938">
    <property type="status" value="NOT_ANNOTATED_CDS"/>
    <property type="molecule type" value="Genomic_DNA"/>
</dbReference>
<feature type="compositionally biased region" description="Basic and acidic residues" evidence="11">
    <location>
        <begin position="344"/>
        <end position="360"/>
    </location>
</feature>
<proteinExistence type="inferred from homology"/>
<dbReference type="GO" id="GO:0006351">
    <property type="term" value="P:DNA-templated transcription"/>
    <property type="evidence" value="ECO:0007669"/>
    <property type="project" value="InterPro"/>
</dbReference>
<dbReference type="Pfam" id="PF03909">
    <property type="entry name" value="BSD"/>
    <property type="match status" value="1"/>
</dbReference>
<reference evidence="13" key="2">
    <citation type="submission" date="2020-05" db="UniProtKB">
        <authorList>
            <consortium name="EnsemblMetazoa"/>
        </authorList>
    </citation>
    <scope>IDENTIFICATION</scope>
    <source>
        <strain evidence="13">IAEA</strain>
    </source>
</reference>
<feature type="domain" description="BSD" evidence="12">
    <location>
        <begin position="102"/>
        <end position="149"/>
    </location>
</feature>
<name>A0A1B0C799_9MUSC</name>
<evidence type="ECO:0000256" key="1">
    <source>
        <dbReference type="ARBA" id="ARBA00004123"/>
    </source>
</evidence>
<evidence type="ECO:0000313" key="13">
    <source>
        <dbReference type="EnsemblMetazoa" id="GPPI051119-PA"/>
    </source>
</evidence>
<comment type="function">
    <text evidence="9">Component of the general transcription and DNA repair factor IIH (TFIIH) core complex, which is involved in general and transcription-coupled nucleotide excision repair (NER) of damaged DNA and, when complexed to CAK, in RNA transcription by RNA polymerase II. In NER, TFIIH acts by opening DNA around the lesion to allow the excision of the damaged oligonucleotide and its replacement by a new DNA fragment. In transcription, TFIIH has an essential role in transcription initiation. When the pre-initiation complex (PIC) has been established, TFIIH is required for promoter opening and promoter escape. Phosphorylation of the C-terminal tail (CTD) of the largest subunit of RNA polymerase II by the kinase module CAK controls the initiation of transcription.</text>
</comment>
<dbReference type="EnsemblMetazoa" id="GPPI051119-RA">
    <property type="protein sequence ID" value="GPPI051119-PA"/>
    <property type="gene ID" value="GPPI051119"/>
</dbReference>
<keyword evidence="14" id="KW-1185">Reference proteome</keyword>
<keyword evidence="6" id="KW-0804">Transcription</keyword>
<evidence type="ECO:0000256" key="9">
    <source>
        <dbReference type="ARBA" id="ARBA00057028"/>
    </source>
</evidence>
<reference evidence="14" key="1">
    <citation type="submission" date="2015-01" db="EMBL/GenBank/DDBJ databases">
        <authorList>
            <person name="Aksoy S."/>
            <person name="Warren W."/>
            <person name="Wilson R.K."/>
        </authorList>
    </citation>
    <scope>NUCLEOTIDE SEQUENCE [LARGE SCALE GENOMIC DNA]</scope>
    <source>
        <strain evidence="14">IAEA</strain>
    </source>
</reference>
<dbReference type="AlphaFoldDB" id="A0A1B0C799"/>
<organism evidence="13 14">
    <name type="scientific">Glossina palpalis gambiensis</name>
    <dbReference type="NCBI Taxonomy" id="67801"/>
    <lineage>
        <taxon>Eukaryota</taxon>
        <taxon>Metazoa</taxon>
        <taxon>Ecdysozoa</taxon>
        <taxon>Arthropoda</taxon>
        <taxon>Hexapoda</taxon>
        <taxon>Insecta</taxon>
        <taxon>Pterygota</taxon>
        <taxon>Neoptera</taxon>
        <taxon>Endopterygota</taxon>
        <taxon>Diptera</taxon>
        <taxon>Brachycera</taxon>
        <taxon>Muscomorpha</taxon>
        <taxon>Hippoboscoidea</taxon>
        <taxon>Glossinidae</taxon>
        <taxon>Glossina</taxon>
    </lineage>
</organism>
<keyword evidence="5" id="KW-0805">Transcription regulation</keyword>
<dbReference type="Proteomes" id="UP000092460">
    <property type="component" value="Unassembled WGS sequence"/>
</dbReference>
<dbReference type="SMART" id="SM00751">
    <property type="entry name" value="BSD"/>
    <property type="match status" value="2"/>
</dbReference>
<dbReference type="InterPro" id="IPR011993">
    <property type="entry name" value="PH-like_dom_sf"/>
</dbReference>
<dbReference type="InterPro" id="IPR005607">
    <property type="entry name" value="BSD_dom"/>
</dbReference>
<evidence type="ECO:0000256" key="11">
    <source>
        <dbReference type="SAM" id="MobiDB-lite"/>
    </source>
</evidence>
<dbReference type="InterPro" id="IPR035925">
    <property type="entry name" value="BSD_dom_sf"/>
</dbReference>
<evidence type="ECO:0000256" key="10">
    <source>
        <dbReference type="ARBA" id="ARBA00070129"/>
    </source>
</evidence>
<evidence type="ECO:0000259" key="12">
    <source>
        <dbReference type="PROSITE" id="PS50858"/>
    </source>
</evidence>
<dbReference type="Gene3D" id="6.10.140.1200">
    <property type="match status" value="1"/>
</dbReference>